<gene>
    <name evidence="2" type="ORF">GCM10008986_15710</name>
</gene>
<accession>A0ABN1B598</accession>
<evidence type="ECO:0000259" key="1">
    <source>
        <dbReference type="SMART" id="SM00914"/>
    </source>
</evidence>
<name>A0ABN1B598_9BACI</name>
<dbReference type="Gene3D" id="4.10.810.10">
    <property type="entry name" value="Virus Scaffolding Protein, Chain A"/>
    <property type="match status" value="1"/>
</dbReference>
<organism evidence="2 3">
    <name type="scientific">Salinibacillus aidingensis</name>
    <dbReference type="NCBI Taxonomy" id="237684"/>
    <lineage>
        <taxon>Bacteria</taxon>
        <taxon>Bacillati</taxon>
        <taxon>Bacillota</taxon>
        <taxon>Bacilli</taxon>
        <taxon>Bacillales</taxon>
        <taxon>Bacillaceae</taxon>
        <taxon>Salinibacillus</taxon>
    </lineage>
</organism>
<dbReference type="Pfam" id="PF08858">
    <property type="entry name" value="IDEAL"/>
    <property type="match status" value="1"/>
</dbReference>
<proteinExistence type="predicted"/>
<dbReference type="EMBL" id="BAAADO010000003">
    <property type="protein sequence ID" value="GAA0490556.1"/>
    <property type="molecule type" value="Genomic_DNA"/>
</dbReference>
<keyword evidence="3" id="KW-1185">Reference proteome</keyword>
<dbReference type="InterPro" id="IPR027393">
    <property type="entry name" value="Virus_scaffolding_prot_C"/>
</dbReference>
<dbReference type="RefSeq" id="WP_343839543.1">
    <property type="nucleotide sequence ID" value="NZ_BAAADO010000003.1"/>
</dbReference>
<feature type="domain" description="IDEAL" evidence="1">
    <location>
        <begin position="38"/>
        <end position="74"/>
    </location>
</feature>
<sequence>MKKQKQSYILVKYENCSPQPFKAKKEISYEIKLASRLILDELTFSHNKAVIEKQINSAIDSDNRSEFYELSKKYQPFIKE</sequence>
<comment type="caution">
    <text evidence="2">The sequence shown here is derived from an EMBL/GenBank/DDBJ whole genome shotgun (WGS) entry which is preliminary data.</text>
</comment>
<dbReference type="Proteomes" id="UP001500880">
    <property type="component" value="Unassembled WGS sequence"/>
</dbReference>
<reference evidence="2 3" key="1">
    <citation type="journal article" date="2019" name="Int. J. Syst. Evol. Microbiol.">
        <title>The Global Catalogue of Microorganisms (GCM) 10K type strain sequencing project: providing services to taxonomists for standard genome sequencing and annotation.</title>
        <authorList>
            <consortium name="The Broad Institute Genomics Platform"/>
            <consortium name="The Broad Institute Genome Sequencing Center for Infectious Disease"/>
            <person name="Wu L."/>
            <person name="Ma J."/>
        </authorList>
    </citation>
    <scope>NUCLEOTIDE SEQUENCE [LARGE SCALE GENOMIC DNA]</scope>
    <source>
        <strain evidence="2 3">JCM 12389</strain>
    </source>
</reference>
<protein>
    <recommendedName>
        <fullName evidence="1">IDEAL domain-containing protein</fullName>
    </recommendedName>
</protein>
<dbReference type="SMART" id="SM00914">
    <property type="entry name" value="IDEAL"/>
    <property type="match status" value="1"/>
</dbReference>
<evidence type="ECO:0000313" key="2">
    <source>
        <dbReference type="EMBL" id="GAA0490556.1"/>
    </source>
</evidence>
<dbReference type="InterPro" id="IPR014957">
    <property type="entry name" value="IDEAL_dom"/>
</dbReference>
<evidence type="ECO:0000313" key="3">
    <source>
        <dbReference type="Proteomes" id="UP001500880"/>
    </source>
</evidence>